<dbReference type="VEuPathDB" id="AmoebaDB:NAEGRDRAFT_50483"/>
<dbReference type="EMBL" id="GG738880">
    <property type="protein sequence ID" value="EFC42347.1"/>
    <property type="molecule type" value="Genomic_DNA"/>
</dbReference>
<accession>D2VL95</accession>
<dbReference type="AlphaFoldDB" id="D2VL95"/>
<evidence type="ECO:0000313" key="2">
    <source>
        <dbReference type="EMBL" id="EFC42347.1"/>
    </source>
</evidence>
<sequence length="256" mass="28777">MNEINDETRDDQCGDNFLNLEIIKIVDDVIDDRIKSVICVVKLMREQILIQQHHHHNSSLNQWELKEKTIHHILEKLSNQKMRLAKKLKKLKQDVYRMHQIEKSNKMNHQIGGKPKQQMPPPQLSMTLSSQQVLATPLSLLLDDPSIGDSQNPISPCIEPKDNANIRNVQQTSSVNNQRKRPIQSVNLTANSTTSAAPYSIALDATPSDGHTYSEMPSSIRGGNSSRKQIHNSVPNSSSTLQATNSSIVFTNNPSY</sequence>
<proteinExistence type="predicted"/>
<reference evidence="2 3" key="1">
    <citation type="journal article" date="2010" name="Cell">
        <title>The genome of Naegleria gruberi illuminates early eukaryotic versatility.</title>
        <authorList>
            <person name="Fritz-Laylin L.K."/>
            <person name="Prochnik S.E."/>
            <person name="Ginger M.L."/>
            <person name="Dacks J.B."/>
            <person name="Carpenter M.L."/>
            <person name="Field M.C."/>
            <person name="Kuo A."/>
            <person name="Paredez A."/>
            <person name="Chapman J."/>
            <person name="Pham J."/>
            <person name="Shu S."/>
            <person name="Neupane R."/>
            <person name="Cipriano M."/>
            <person name="Mancuso J."/>
            <person name="Tu H."/>
            <person name="Salamov A."/>
            <person name="Lindquist E."/>
            <person name="Shapiro H."/>
            <person name="Lucas S."/>
            <person name="Grigoriev I.V."/>
            <person name="Cande W.Z."/>
            <person name="Fulton C."/>
            <person name="Rokhsar D.S."/>
            <person name="Dawson S.C."/>
        </authorList>
    </citation>
    <scope>NUCLEOTIDE SEQUENCE [LARGE SCALE GENOMIC DNA]</scope>
    <source>
        <strain evidence="2 3">NEG-M</strain>
    </source>
</reference>
<dbReference type="InParanoid" id="D2VL95"/>
<dbReference type="RefSeq" id="XP_002675091.1">
    <property type="nucleotide sequence ID" value="XM_002675045.1"/>
</dbReference>
<feature type="compositionally biased region" description="Polar residues" evidence="1">
    <location>
        <begin position="209"/>
        <end position="240"/>
    </location>
</feature>
<dbReference type="GeneID" id="8851837"/>
<feature type="region of interest" description="Disordered" evidence="1">
    <location>
        <begin position="202"/>
        <end position="240"/>
    </location>
</feature>
<dbReference type="KEGG" id="ngr:NAEGRDRAFT_50483"/>
<name>D2VL95_NAEGR</name>
<evidence type="ECO:0000313" key="3">
    <source>
        <dbReference type="Proteomes" id="UP000006671"/>
    </source>
</evidence>
<evidence type="ECO:0000256" key="1">
    <source>
        <dbReference type="SAM" id="MobiDB-lite"/>
    </source>
</evidence>
<organism evidence="3">
    <name type="scientific">Naegleria gruberi</name>
    <name type="common">Amoeba</name>
    <dbReference type="NCBI Taxonomy" id="5762"/>
    <lineage>
        <taxon>Eukaryota</taxon>
        <taxon>Discoba</taxon>
        <taxon>Heterolobosea</taxon>
        <taxon>Tetramitia</taxon>
        <taxon>Eutetramitia</taxon>
        <taxon>Vahlkampfiidae</taxon>
        <taxon>Naegleria</taxon>
    </lineage>
</organism>
<protein>
    <submittedName>
        <fullName evidence="2">Predicted protein</fullName>
    </submittedName>
</protein>
<dbReference type="Proteomes" id="UP000006671">
    <property type="component" value="Unassembled WGS sequence"/>
</dbReference>
<gene>
    <name evidence="2" type="ORF">NAEGRDRAFT_50483</name>
</gene>
<keyword evidence="3" id="KW-1185">Reference proteome</keyword>